<evidence type="ECO:0000256" key="5">
    <source>
        <dbReference type="ARBA" id="ARBA00023163"/>
    </source>
</evidence>
<protein>
    <submittedName>
        <fullName evidence="8">Response regulator receiver protein</fullName>
    </submittedName>
</protein>
<dbReference type="eggNOG" id="COG2172">
    <property type="taxonomic scope" value="Bacteria"/>
</dbReference>
<sequence>MVPMGPEILLVEDEAIHRLMLQAVLADHGYRVTEAADGLSAQVLLQESAATRFSVILLDRMMPHMDGITLLTWIKSQPRLCHIPVIFQSALSEPDEIQEGMAAGALYYLTKPFPHTKVVLAMVNAAVQQATQRQTAKCKLENLSHGIKLTRHWQVNFRTIDEAEAVALLFAQVCPDHLADIISLLEILKNAVEHGNLGITFQEKTQLLNDELYDQELLRRQQDPVRGQRHVEATLQWQADGIKVFIKDQGQGFDWKPYFQFNPEFAFLPNGRGILMASSNHTLCYRGCGNSVELFFPHIQAPGACQEDRG</sequence>
<keyword evidence="4" id="KW-0238">DNA-binding</keyword>
<dbReference type="Proteomes" id="UP000002586">
    <property type="component" value="Chromosome"/>
</dbReference>
<reference evidence="9" key="1">
    <citation type="journal article" date="2009" name="Appl. Environ. Microbiol.">
        <title>Complete genome sequence of the chemolithoautotrophic marine magnetotactic coccus strain MC-1.</title>
        <authorList>
            <person name="Schubbe S."/>
            <person name="Williams T.J."/>
            <person name="Xie G."/>
            <person name="Kiss H.E."/>
            <person name="Brettin T.S."/>
            <person name="Martinez D."/>
            <person name="Ross C.A."/>
            <person name="Schuler D."/>
            <person name="Cox B.L."/>
            <person name="Nealson K.H."/>
            <person name="Bazylinski D.A."/>
        </authorList>
    </citation>
    <scope>NUCLEOTIDE SEQUENCE [LARGE SCALE GENOMIC DNA]</scope>
    <source>
        <strain evidence="9">ATCC BAA-1437 / JCM 17883 / MC-1</strain>
    </source>
</reference>
<dbReference type="GO" id="GO:0000156">
    <property type="term" value="F:phosphorelay response regulator activity"/>
    <property type="evidence" value="ECO:0007669"/>
    <property type="project" value="TreeGrafter"/>
</dbReference>
<dbReference type="GO" id="GO:0005829">
    <property type="term" value="C:cytosol"/>
    <property type="evidence" value="ECO:0007669"/>
    <property type="project" value="TreeGrafter"/>
</dbReference>
<keyword evidence="2" id="KW-0902">Two-component regulatory system</keyword>
<keyword evidence="9" id="KW-1185">Reference proteome</keyword>
<dbReference type="RefSeq" id="WP_011714060.1">
    <property type="nucleotide sequence ID" value="NC_008576.1"/>
</dbReference>
<dbReference type="Pfam" id="PF00072">
    <property type="entry name" value="Response_reg"/>
    <property type="match status" value="1"/>
</dbReference>
<evidence type="ECO:0000259" key="7">
    <source>
        <dbReference type="PROSITE" id="PS50110"/>
    </source>
</evidence>
<feature type="domain" description="Response regulatory" evidence="7">
    <location>
        <begin position="7"/>
        <end position="126"/>
    </location>
</feature>
<dbReference type="PANTHER" id="PTHR48111:SF1">
    <property type="entry name" value="TWO-COMPONENT RESPONSE REGULATOR ORR33"/>
    <property type="match status" value="1"/>
</dbReference>
<keyword evidence="3" id="KW-0805">Transcription regulation</keyword>
<organism evidence="8 9">
    <name type="scientific">Magnetococcus marinus (strain ATCC BAA-1437 / JCM 17883 / MC-1)</name>
    <dbReference type="NCBI Taxonomy" id="156889"/>
    <lineage>
        <taxon>Bacteria</taxon>
        <taxon>Pseudomonadati</taxon>
        <taxon>Pseudomonadota</taxon>
        <taxon>Magnetococcia</taxon>
        <taxon>Magnetococcales</taxon>
        <taxon>Magnetococcaceae</taxon>
        <taxon>Magnetococcus</taxon>
    </lineage>
</organism>
<dbReference type="GO" id="GO:0000976">
    <property type="term" value="F:transcription cis-regulatory region binding"/>
    <property type="evidence" value="ECO:0007669"/>
    <property type="project" value="TreeGrafter"/>
</dbReference>
<dbReference type="STRING" id="156889.Mmc1_2440"/>
<evidence type="ECO:0000256" key="6">
    <source>
        <dbReference type="PROSITE-ProRule" id="PRU00169"/>
    </source>
</evidence>
<evidence type="ECO:0000256" key="2">
    <source>
        <dbReference type="ARBA" id="ARBA00023012"/>
    </source>
</evidence>
<dbReference type="SMART" id="SM00448">
    <property type="entry name" value="REC"/>
    <property type="match status" value="1"/>
</dbReference>
<dbReference type="EMBL" id="CP000471">
    <property type="protein sequence ID" value="ABK44940.1"/>
    <property type="molecule type" value="Genomic_DNA"/>
</dbReference>
<evidence type="ECO:0000256" key="3">
    <source>
        <dbReference type="ARBA" id="ARBA00023015"/>
    </source>
</evidence>
<dbReference type="AlphaFoldDB" id="A0LAE7"/>
<dbReference type="InterPro" id="IPR011006">
    <property type="entry name" value="CheY-like_superfamily"/>
</dbReference>
<feature type="modified residue" description="4-aspartylphosphate" evidence="6">
    <location>
        <position position="59"/>
    </location>
</feature>
<dbReference type="SUPFAM" id="SSF52172">
    <property type="entry name" value="CheY-like"/>
    <property type="match status" value="1"/>
</dbReference>
<dbReference type="eggNOG" id="COG0745">
    <property type="taxonomic scope" value="Bacteria"/>
</dbReference>
<evidence type="ECO:0000256" key="4">
    <source>
        <dbReference type="ARBA" id="ARBA00023125"/>
    </source>
</evidence>
<dbReference type="GO" id="GO:0032993">
    <property type="term" value="C:protein-DNA complex"/>
    <property type="evidence" value="ECO:0007669"/>
    <property type="project" value="TreeGrafter"/>
</dbReference>
<dbReference type="PROSITE" id="PS50110">
    <property type="entry name" value="RESPONSE_REGULATORY"/>
    <property type="match status" value="1"/>
</dbReference>
<dbReference type="GO" id="GO:0006355">
    <property type="term" value="P:regulation of DNA-templated transcription"/>
    <property type="evidence" value="ECO:0007669"/>
    <property type="project" value="TreeGrafter"/>
</dbReference>
<evidence type="ECO:0000313" key="8">
    <source>
        <dbReference type="EMBL" id="ABK44940.1"/>
    </source>
</evidence>
<dbReference type="HOGENOM" id="CLU_073056_0_0_5"/>
<evidence type="ECO:0000313" key="9">
    <source>
        <dbReference type="Proteomes" id="UP000002586"/>
    </source>
</evidence>
<keyword evidence="1 6" id="KW-0597">Phosphoprotein</keyword>
<proteinExistence type="predicted"/>
<reference evidence="8 9" key="2">
    <citation type="journal article" date="2012" name="Int. J. Syst. Evol. Microbiol.">
        <title>Magnetococcus marinus gen. nov., sp. nov., a marine, magnetotactic bacterium that represents a novel lineage (Magnetococcaceae fam. nov.; Magnetococcales ord. nov.) at the base of the Alphaproteobacteria.</title>
        <authorList>
            <person name="Bazylinski D.A."/>
            <person name="Williams T.J."/>
            <person name="Lefevre C.T."/>
            <person name="Berg R.J."/>
            <person name="Zhang C.L."/>
            <person name="Bowser S.S."/>
            <person name="Dean A.J."/>
            <person name="Beveridge T.J."/>
        </authorList>
    </citation>
    <scope>NUCLEOTIDE SEQUENCE [LARGE SCALE GENOMIC DNA]</scope>
    <source>
        <strain evidence="9">ATCC BAA-1437 / JCM 17883 / MC-1</strain>
    </source>
</reference>
<evidence type="ECO:0000256" key="1">
    <source>
        <dbReference type="ARBA" id="ARBA00022553"/>
    </source>
</evidence>
<accession>A0LAE7</accession>
<name>A0LAE7_MAGMM</name>
<gene>
    <name evidence="8" type="ordered locus">Mmc1_2440</name>
</gene>
<dbReference type="PANTHER" id="PTHR48111">
    <property type="entry name" value="REGULATOR OF RPOS"/>
    <property type="match status" value="1"/>
</dbReference>
<dbReference type="OrthoDB" id="5456285at2"/>
<dbReference type="KEGG" id="mgm:Mmc1_2440"/>
<dbReference type="InterPro" id="IPR001789">
    <property type="entry name" value="Sig_transdc_resp-reg_receiver"/>
</dbReference>
<dbReference type="InterPro" id="IPR039420">
    <property type="entry name" value="WalR-like"/>
</dbReference>
<keyword evidence="5" id="KW-0804">Transcription</keyword>
<dbReference type="Gene3D" id="3.40.50.2300">
    <property type="match status" value="1"/>
</dbReference>